<dbReference type="Proteomes" id="UP000658278">
    <property type="component" value="Unassembled WGS sequence"/>
</dbReference>
<dbReference type="GO" id="GO:0016787">
    <property type="term" value="F:hydrolase activity"/>
    <property type="evidence" value="ECO:0007669"/>
    <property type="project" value="InterPro"/>
</dbReference>
<dbReference type="AlphaFoldDB" id="A0A934VFW9"/>
<reference evidence="2" key="1">
    <citation type="submission" date="2021-01" db="EMBL/GenBank/DDBJ databases">
        <title>Modified the classification status of verrucomicrobia.</title>
        <authorList>
            <person name="Feng X."/>
        </authorList>
    </citation>
    <scope>NUCLEOTIDE SEQUENCE</scope>
    <source>
        <strain evidence="2">KCTC 22201</strain>
    </source>
</reference>
<organism evidence="2 3">
    <name type="scientific">Haloferula rosea</name>
    <dbReference type="NCBI Taxonomy" id="490093"/>
    <lineage>
        <taxon>Bacteria</taxon>
        <taxon>Pseudomonadati</taxon>
        <taxon>Verrucomicrobiota</taxon>
        <taxon>Verrucomicrobiia</taxon>
        <taxon>Verrucomicrobiales</taxon>
        <taxon>Verrucomicrobiaceae</taxon>
        <taxon>Haloferula</taxon>
    </lineage>
</organism>
<dbReference type="Pfam" id="PF06439">
    <property type="entry name" value="3keto-disac_hyd"/>
    <property type="match status" value="1"/>
</dbReference>
<sequence>MLTTTRILLTSTALLTCASAEPVIKKEIRIENDKKVEYMFIDGIKVHETDPAKQPQPKVVTPPPYDAEKAKAPASAKVLFDGSAESMAQWVPTKKGDKEWKLVDGAMESVKGAGYIQTKEEFGSCRLHLEFATPAKVKGAGQGRGNSGLFLMGIYEVQILDSYENQTYPDGQCGAIYGRAVPKVNASRPPGEWQTYDITFHRPIFDKDGKVTRKARFTVIHNGVTIHDDVELSGGTGWRGPHSVSEYKAHGDKGPIALQDHGNPVRFRNIWIEEIED</sequence>
<name>A0A934VFW9_9BACT</name>
<dbReference type="Gene3D" id="2.60.120.560">
    <property type="entry name" value="Exo-inulinase, domain 1"/>
    <property type="match status" value="1"/>
</dbReference>
<proteinExistence type="predicted"/>
<evidence type="ECO:0000259" key="1">
    <source>
        <dbReference type="Pfam" id="PF06439"/>
    </source>
</evidence>
<dbReference type="InterPro" id="IPR010496">
    <property type="entry name" value="AL/BT2_dom"/>
</dbReference>
<gene>
    <name evidence="2" type="ORF">JIN81_08290</name>
</gene>
<evidence type="ECO:0000313" key="3">
    <source>
        <dbReference type="Proteomes" id="UP000658278"/>
    </source>
</evidence>
<accession>A0A934VFW9</accession>
<comment type="caution">
    <text evidence="2">The sequence shown here is derived from an EMBL/GenBank/DDBJ whole genome shotgun (WGS) entry which is preliminary data.</text>
</comment>
<protein>
    <submittedName>
        <fullName evidence="2">DUF1080 domain-containing protein</fullName>
    </submittedName>
</protein>
<feature type="domain" description="3-keto-alpha-glucoside-1,2-lyase/3-keto-2-hydroxy-glucal hydratase" evidence="1">
    <location>
        <begin position="76"/>
        <end position="273"/>
    </location>
</feature>
<evidence type="ECO:0000313" key="2">
    <source>
        <dbReference type="EMBL" id="MBK1827015.1"/>
    </source>
</evidence>
<keyword evidence="3" id="KW-1185">Reference proteome</keyword>
<dbReference type="EMBL" id="JAENII010000005">
    <property type="protein sequence ID" value="MBK1827015.1"/>
    <property type="molecule type" value="Genomic_DNA"/>
</dbReference>
<dbReference type="RefSeq" id="WP_200278464.1">
    <property type="nucleotide sequence ID" value="NZ_JAENII010000005.1"/>
</dbReference>